<gene>
    <name evidence="2" type="ORF">Tci_894155</name>
</gene>
<dbReference type="AlphaFoldDB" id="A0A699ULJ4"/>
<comment type="caution">
    <text evidence="2">The sequence shown here is derived from an EMBL/GenBank/DDBJ whole genome shotgun (WGS) entry which is preliminary data.</text>
</comment>
<evidence type="ECO:0000256" key="1">
    <source>
        <dbReference type="SAM" id="MobiDB-lite"/>
    </source>
</evidence>
<accession>A0A699ULJ4</accession>
<reference evidence="2" key="1">
    <citation type="journal article" date="2019" name="Sci. Rep.">
        <title>Draft genome of Tanacetum cinerariifolium, the natural source of mosquito coil.</title>
        <authorList>
            <person name="Yamashiro T."/>
            <person name="Shiraishi A."/>
            <person name="Satake H."/>
            <person name="Nakayama K."/>
        </authorList>
    </citation>
    <scope>NUCLEOTIDE SEQUENCE</scope>
</reference>
<dbReference type="EMBL" id="BKCJ011335213">
    <property type="protein sequence ID" value="GFD22186.1"/>
    <property type="molecule type" value="Genomic_DNA"/>
</dbReference>
<feature type="region of interest" description="Disordered" evidence="1">
    <location>
        <begin position="29"/>
        <end position="60"/>
    </location>
</feature>
<evidence type="ECO:0000313" key="2">
    <source>
        <dbReference type="EMBL" id="GFD22186.1"/>
    </source>
</evidence>
<sequence>MVILISSIQPTKVPPTQAKPITTIITHHKSSQVAPSIDKGKGIATETEEDHSKKLVPLSTIIHPDPDEPVKVKFMINGRMVYLTEQEIQEY</sequence>
<organism evidence="2">
    <name type="scientific">Tanacetum cinerariifolium</name>
    <name type="common">Dalmatian daisy</name>
    <name type="synonym">Chrysanthemum cinerariifolium</name>
    <dbReference type="NCBI Taxonomy" id="118510"/>
    <lineage>
        <taxon>Eukaryota</taxon>
        <taxon>Viridiplantae</taxon>
        <taxon>Streptophyta</taxon>
        <taxon>Embryophyta</taxon>
        <taxon>Tracheophyta</taxon>
        <taxon>Spermatophyta</taxon>
        <taxon>Magnoliopsida</taxon>
        <taxon>eudicotyledons</taxon>
        <taxon>Gunneridae</taxon>
        <taxon>Pentapetalae</taxon>
        <taxon>asterids</taxon>
        <taxon>campanulids</taxon>
        <taxon>Asterales</taxon>
        <taxon>Asteraceae</taxon>
        <taxon>Asteroideae</taxon>
        <taxon>Anthemideae</taxon>
        <taxon>Anthemidinae</taxon>
        <taxon>Tanacetum</taxon>
    </lineage>
</organism>
<name>A0A699ULJ4_TANCI</name>
<protein>
    <submittedName>
        <fullName evidence="2">Uncharacterized protein</fullName>
    </submittedName>
</protein>
<proteinExistence type="predicted"/>